<accession>A0A165QAP0</accession>
<dbReference type="InterPro" id="IPR010708">
    <property type="entry name" value="5'(3')-deoxyribonucleotidase"/>
</dbReference>
<proteinExistence type="predicted"/>
<dbReference type="InterPro" id="IPR052419">
    <property type="entry name" value="5_3-deoxyribonucleotidase-like"/>
</dbReference>
<dbReference type="Proteomes" id="UP000076761">
    <property type="component" value="Unassembled WGS sequence"/>
</dbReference>
<gene>
    <name evidence="3" type="ORF">NEOLEDRAFT_682391</name>
</gene>
<dbReference type="InterPro" id="IPR036412">
    <property type="entry name" value="HAD-like_sf"/>
</dbReference>
<dbReference type="OrthoDB" id="10248475at2759"/>
<evidence type="ECO:0000313" key="4">
    <source>
        <dbReference type="Proteomes" id="UP000076761"/>
    </source>
</evidence>
<evidence type="ECO:0000256" key="1">
    <source>
        <dbReference type="PIRSR" id="PIRSR610708-1"/>
    </source>
</evidence>
<dbReference type="SUPFAM" id="SSF56784">
    <property type="entry name" value="HAD-like"/>
    <property type="match status" value="1"/>
</dbReference>
<feature type="region of interest" description="Disordered" evidence="2">
    <location>
        <begin position="1"/>
        <end position="49"/>
    </location>
</feature>
<dbReference type="GO" id="GO:0008253">
    <property type="term" value="F:5'-nucleotidase activity"/>
    <property type="evidence" value="ECO:0007669"/>
    <property type="project" value="InterPro"/>
</dbReference>
<protein>
    <recommendedName>
        <fullName evidence="5">HAD-like protein</fullName>
    </recommendedName>
</protein>
<dbReference type="PANTHER" id="PTHR35134:SF2">
    <property type="entry name" value="NUCLEOTIDASE YQFW-RELATED"/>
    <property type="match status" value="1"/>
</dbReference>
<dbReference type="EMBL" id="KV425599">
    <property type="protein sequence ID" value="KZT22149.1"/>
    <property type="molecule type" value="Genomic_DNA"/>
</dbReference>
<dbReference type="PANTHER" id="PTHR35134">
    <property type="entry name" value="NUCLEOTIDASE YQFW-RELATED"/>
    <property type="match status" value="1"/>
</dbReference>
<dbReference type="Pfam" id="PF06941">
    <property type="entry name" value="NT5C"/>
    <property type="match status" value="1"/>
</dbReference>
<dbReference type="STRING" id="1314782.A0A165QAP0"/>
<dbReference type="InterPro" id="IPR023214">
    <property type="entry name" value="HAD_sf"/>
</dbReference>
<evidence type="ECO:0000256" key="2">
    <source>
        <dbReference type="SAM" id="MobiDB-lite"/>
    </source>
</evidence>
<feature type="active site" description="Nucleophile" evidence="1">
    <location>
        <position position="54"/>
    </location>
</feature>
<sequence>MSSNTAAGSLHPSQPPSHKSSAPPRDDQAGSALAALEPSTPTPVHPQGPIIAVDLDDVLSQTNAYIAEWHNEHYGSNMTLDDFHYYHYWKNPYWGTPEETNEKVKKFYATSAILNTQPVPGALEGTKRLKELGYRLIIVTARVRNQLEPSWRWLEEHFPGVIESVICIGQFEETVEDEGHEIVTKLTKAEVCRSLHATLLIDDSLDNALSVSAPASPPDHTHKAIPVLLFGDYPWNRRPSHVASPQDYLSFAQRSQLGGNRGREWWRDEDVDLDEVNAEKERGRGGRIRRVRGWEEVVAWVEENKP</sequence>
<feature type="active site" description="Proton donor" evidence="1">
    <location>
        <position position="56"/>
    </location>
</feature>
<dbReference type="Gene3D" id="3.40.50.1000">
    <property type="entry name" value="HAD superfamily/HAD-like"/>
    <property type="match status" value="1"/>
</dbReference>
<keyword evidence="4" id="KW-1185">Reference proteome</keyword>
<organism evidence="3 4">
    <name type="scientific">Neolentinus lepideus HHB14362 ss-1</name>
    <dbReference type="NCBI Taxonomy" id="1314782"/>
    <lineage>
        <taxon>Eukaryota</taxon>
        <taxon>Fungi</taxon>
        <taxon>Dikarya</taxon>
        <taxon>Basidiomycota</taxon>
        <taxon>Agaricomycotina</taxon>
        <taxon>Agaricomycetes</taxon>
        <taxon>Gloeophyllales</taxon>
        <taxon>Gloeophyllaceae</taxon>
        <taxon>Neolentinus</taxon>
    </lineage>
</organism>
<dbReference type="GO" id="GO:0009264">
    <property type="term" value="P:deoxyribonucleotide catabolic process"/>
    <property type="evidence" value="ECO:0007669"/>
    <property type="project" value="InterPro"/>
</dbReference>
<dbReference type="InParanoid" id="A0A165QAP0"/>
<evidence type="ECO:0008006" key="5">
    <source>
        <dbReference type="Google" id="ProtNLM"/>
    </source>
</evidence>
<dbReference type="AlphaFoldDB" id="A0A165QAP0"/>
<evidence type="ECO:0000313" key="3">
    <source>
        <dbReference type="EMBL" id="KZT22149.1"/>
    </source>
</evidence>
<reference evidence="3 4" key="1">
    <citation type="journal article" date="2016" name="Mol. Biol. Evol.">
        <title>Comparative Genomics of Early-Diverging Mushroom-Forming Fungi Provides Insights into the Origins of Lignocellulose Decay Capabilities.</title>
        <authorList>
            <person name="Nagy L.G."/>
            <person name="Riley R."/>
            <person name="Tritt A."/>
            <person name="Adam C."/>
            <person name="Daum C."/>
            <person name="Floudas D."/>
            <person name="Sun H."/>
            <person name="Yadav J.S."/>
            <person name="Pangilinan J."/>
            <person name="Larsson K.H."/>
            <person name="Matsuura K."/>
            <person name="Barry K."/>
            <person name="Labutti K."/>
            <person name="Kuo R."/>
            <person name="Ohm R.A."/>
            <person name="Bhattacharya S.S."/>
            <person name="Shirouzu T."/>
            <person name="Yoshinaga Y."/>
            <person name="Martin F.M."/>
            <person name="Grigoriev I.V."/>
            <person name="Hibbett D.S."/>
        </authorList>
    </citation>
    <scope>NUCLEOTIDE SEQUENCE [LARGE SCALE GENOMIC DNA]</scope>
    <source>
        <strain evidence="3 4">HHB14362 ss-1</strain>
    </source>
</reference>
<name>A0A165QAP0_9AGAM</name>